<keyword evidence="2" id="KW-0812">Transmembrane</keyword>
<dbReference type="eggNOG" id="ENOG502RXCG">
    <property type="taxonomic scope" value="Eukaryota"/>
</dbReference>
<accession>B8M9B3</accession>
<keyword evidence="4" id="KW-1185">Reference proteome</keyword>
<reference evidence="4" key="1">
    <citation type="journal article" date="2015" name="Genome Announc.">
        <title>Genome sequence of the AIDS-associated pathogen Penicillium marneffei (ATCC18224) and its near taxonomic relative Talaromyces stipitatus (ATCC10500).</title>
        <authorList>
            <person name="Nierman W.C."/>
            <person name="Fedorova-Abrams N.D."/>
            <person name="Andrianopoulos A."/>
        </authorList>
    </citation>
    <scope>NUCLEOTIDE SEQUENCE [LARGE SCALE GENOMIC DNA]</scope>
    <source>
        <strain evidence="4">ATCC 10500 / CBS 375.48 / QM 6759 / NRRL 1006</strain>
    </source>
</reference>
<keyword evidence="2" id="KW-1133">Transmembrane helix</keyword>
<dbReference type="GeneID" id="8101290"/>
<dbReference type="EMBL" id="EQ962655">
    <property type="protein sequence ID" value="EED17673.1"/>
    <property type="molecule type" value="Genomic_DNA"/>
</dbReference>
<dbReference type="InParanoid" id="B8M9B3"/>
<name>B8M9B3_TALSN</name>
<dbReference type="RefSeq" id="XP_002481665.1">
    <property type="nucleotide sequence ID" value="XM_002481620.1"/>
</dbReference>
<protein>
    <submittedName>
        <fullName evidence="3">Uncharacterized protein</fullName>
    </submittedName>
</protein>
<proteinExistence type="predicted"/>
<dbReference type="OrthoDB" id="2110578at2759"/>
<evidence type="ECO:0000256" key="2">
    <source>
        <dbReference type="SAM" id="Phobius"/>
    </source>
</evidence>
<dbReference type="VEuPathDB" id="FungiDB:TSTA_114800"/>
<feature type="compositionally biased region" description="Low complexity" evidence="1">
    <location>
        <begin position="231"/>
        <end position="266"/>
    </location>
</feature>
<feature type="transmembrane region" description="Helical" evidence="2">
    <location>
        <begin position="46"/>
        <end position="65"/>
    </location>
</feature>
<dbReference type="STRING" id="441959.B8M9B3"/>
<dbReference type="AlphaFoldDB" id="B8M9B3"/>
<organism evidence="3 4">
    <name type="scientific">Talaromyces stipitatus (strain ATCC 10500 / CBS 375.48 / QM 6759 / NRRL 1006)</name>
    <name type="common">Penicillium stipitatum</name>
    <dbReference type="NCBI Taxonomy" id="441959"/>
    <lineage>
        <taxon>Eukaryota</taxon>
        <taxon>Fungi</taxon>
        <taxon>Dikarya</taxon>
        <taxon>Ascomycota</taxon>
        <taxon>Pezizomycotina</taxon>
        <taxon>Eurotiomycetes</taxon>
        <taxon>Eurotiomycetidae</taxon>
        <taxon>Eurotiales</taxon>
        <taxon>Trichocomaceae</taxon>
        <taxon>Talaromyces</taxon>
        <taxon>Talaromyces sect. Talaromyces</taxon>
    </lineage>
</organism>
<dbReference type="HOGENOM" id="CLU_947241_0_0_1"/>
<gene>
    <name evidence="3" type="ORF">TSTA_114800</name>
</gene>
<evidence type="ECO:0000313" key="3">
    <source>
        <dbReference type="EMBL" id="EED17673.1"/>
    </source>
</evidence>
<keyword evidence="2" id="KW-0472">Membrane</keyword>
<evidence type="ECO:0000313" key="4">
    <source>
        <dbReference type="Proteomes" id="UP000001745"/>
    </source>
</evidence>
<evidence type="ECO:0000256" key="1">
    <source>
        <dbReference type="SAM" id="MobiDB-lite"/>
    </source>
</evidence>
<dbReference type="Proteomes" id="UP000001745">
    <property type="component" value="Unassembled WGS sequence"/>
</dbReference>
<feature type="region of interest" description="Disordered" evidence="1">
    <location>
        <begin position="231"/>
        <end position="273"/>
    </location>
</feature>
<sequence>MRARVIPKKNQNYFCKHRILRSRIYELLEPAGKVLPMLLDPRIGSFNLLLFFGVATGASSIALIGVKSLTTVIGVSIIYAFLCDPGLIGARIATSPIAGVLQDSRRPKVGMPGFSTYIGNASMYEVHKFMVLDPYQIGYFITQVGLSAASFGVANFDINVVAMALEGLFDYRCAPKKTVIEAQGPQYQSICTDESCPLALDSICADQPNISQPVVANSTLAMGEERTASSSSISSAIAPLSTSRPSGSSTGSGSASASGSSSGTTPMQAKSAGSQLNPRIGTLFVLFMIIAICF</sequence>